<evidence type="ECO:0000313" key="2">
    <source>
        <dbReference type="EMBL" id="PON98391.1"/>
    </source>
</evidence>
<evidence type="ECO:0000313" key="3">
    <source>
        <dbReference type="Proteomes" id="UP000237000"/>
    </source>
</evidence>
<sequence length="661" mass="72569">MDFHSLSRKNLQALCKKNKIPANTTNVAMANALQALQHVEGLEDVLNQFPEDTVIGSPDVPPTSCRTSTRRRPIKAEPESSQPALTRSRRGTRRGVVEEEAVDFERNEIPNTPAAMSAHRRAPSISAHPKMEAPKDESSVQQRVYSTRRSVRLLEKTMEKLTLTVEGRNIQPLKMEDELCDEIANGSSENEAKRQTLSEESSGKAEDSEITTSESNSNGSVEIQIGLENDGQDNTESGVHEVEDFNSKSELVDEAPEERSGDSPVNLVETPDEEIIDVTDETIDENERGDLLLTKNSFEAQESHKDLNADQDLATDSLAAENFNAVSTEVEASVRKEENGFSVVEESGEPVPLNLSSASVQTENLESESEWVVIVNVDEVDPDQGIRGSKVEPEPSTEIEELYREEESGDDSSEEESEDSEASDEEDYSSRDSEDISDDEVKSEETDSDASLVDVDVIEAKLAITTQAPPTSVKQETALSEVQFSNSEKLSGSSGALVDVYVSAAEDVTEAKSGNLPSGGNGSTKSPLPLFAADQLQGQFPRPTMSTPSQPSSKTHPVIQKISEILGEYQQGMEEAGGTALPTAEDEVERNENATDDHDKTKPYAEKSLRQLQKMLKDKLQIKNSKKDNKDKIDTKAEKTRIALQTLPENRIDVDETQREN</sequence>
<feature type="compositionally biased region" description="Polar residues" evidence="1">
    <location>
        <begin position="354"/>
        <end position="364"/>
    </location>
</feature>
<feature type="compositionally biased region" description="Basic and acidic residues" evidence="1">
    <location>
        <begin position="190"/>
        <end position="207"/>
    </location>
</feature>
<feature type="region of interest" description="Disordered" evidence="1">
    <location>
        <begin position="341"/>
        <end position="369"/>
    </location>
</feature>
<proteinExistence type="predicted"/>
<feature type="region of interest" description="Disordered" evidence="1">
    <location>
        <begin position="50"/>
        <end position="144"/>
    </location>
</feature>
<feature type="region of interest" description="Disordered" evidence="1">
    <location>
        <begin position="574"/>
        <end position="605"/>
    </location>
</feature>
<accession>A0A2P5FKS5</accession>
<feature type="compositionally biased region" description="Polar residues" evidence="1">
    <location>
        <begin position="464"/>
        <end position="490"/>
    </location>
</feature>
<feature type="compositionally biased region" description="Polar residues" evidence="1">
    <location>
        <begin position="210"/>
        <end position="221"/>
    </location>
</feature>
<dbReference type="PANTHER" id="PTHR33621">
    <property type="entry name" value="ASPARTIC/GLUTAMIC ACID-RICH PROTEIN"/>
    <property type="match status" value="1"/>
</dbReference>
<keyword evidence="3" id="KW-1185">Reference proteome</keyword>
<comment type="caution">
    <text evidence="2">The sequence shown here is derived from an EMBL/GenBank/DDBJ whole genome shotgun (WGS) entry which is preliminary data.</text>
</comment>
<dbReference type="OrthoDB" id="1193258at2759"/>
<feature type="compositionally biased region" description="Basic and acidic residues" evidence="1">
    <location>
        <begin position="590"/>
        <end position="605"/>
    </location>
</feature>
<protein>
    <submittedName>
        <fullName evidence="2">Uncharacterized protein</fullName>
    </submittedName>
</protein>
<evidence type="ECO:0000256" key="1">
    <source>
        <dbReference type="SAM" id="MobiDB-lite"/>
    </source>
</evidence>
<feature type="region of interest" description="Disordered" evidence="1">
    <location>
        <begin position="382"/>
        <end position="490"/>
    </location>
</feature>
<organism evidence="2 3">
    <name type="scientific">Trema orientale</name>
    <name type="common">Charcoal tree</name>
    <name type="synonym">Celtis orientalis</name>
    <dbReference type="NCBI Taxonomy" id="63057"/>
    <lineage>
        <taxon>Eukaryota</taxon>
        <taxon>Viridiplantae</taxon>
        <taxon>Streptophyta</taxon>
        <taxon>Embryophyta</taxon>
        <taxon>Tracheophyta</taxon>
        <taxon>Spermatophyta</taxon>
        <taxon>Magnoliopsida</taxon>
        <taxon>eudicotyledons</taxon>
        <taxon>Gunneridae</taxon>
        <taxon>Pentapetalae</taxon>
        <taxon>rosids</taxon>
        <taxon>fabids</taxon>
        <taxon>Rosales</taxon>
        <taxon>Cannabaceae</taxon>
        <taxon>Trema</taxon>
    </lineage>
</organism>
<name>A0A2P5FKS5_TREOI</name>
<gene>
    <name evidence="2" type="ORF">TorRG33x02_056250</name>
</gene>
<dbReference type="Proteomes" id="UP000237000">
    <property type="component" value="Unassembled WGS sequence"/>
</dbReference>
<reference evidence="3" key="1">
    <citation type="submission" date="2016-06" db="EMBL/GenBank/DDBJ databases">
        <title>Parallel loss of symbiosis genes in relatives of nitrogen-fixing non-legume Parasponia.</title>
        <authorList>
            <person name="Van Velzen R."/>
            <person name="Holmer R."/>
            <person name="Bu F."/>
            <person name="Rutten L."/>
            <person name="Van Zeijl A."/>
            <person name="Liu W."/>
            <person name="Santuari L."/>
            <person name="Cao Q."/>
            <person name="Sharma T."/>
            <person name="Shen D."/>
            <person name="Roswanjaya Y."/>
            <person name="Wardhani T."/>
            <person name="Kalhor M.S."/>
            <person name="Jansen J."/>
            <person name="Van den Hoogen J."/>
            <person name="Gungor B."/>
            <person name="Hartog M."/>
            <person name="Hontelez J."/>
            <person name="Verver J."/>
            <person name="Yang W.-C."/>
            <person name="Schijlen E."/>
            <person name="Repin R."/>
            <person name="Schilthuizen M."/>
            <person name="Schranz E."/>
            <person name="Heidstra R."/>
            <person name="Miyata K."/>
            <person name="Fedorova E."/>
            <person name="Kohlen W."/>
            <person name="Bisseling T."/>
            <person name="Smit S."/>
            <person name="Geurts R."/>
        </authorList>
    </citation>
    <scope>NUCLEOTIDE SEQUENCE [LARGE SCALE GENOMIC DNA]</scope>
    <source>
        <strain evidence="3">cv. RG33-2</strain>
    </source>
</reference>
<feature type="region of interest" description="Disordered" evidence="1">
    <location>
        <begin position="619"/>
        <end position="639"/>
    </location>
</feature>
<feature type="compositionally biased region" description="Acidic residues" evidence="1">
    <location>
        <begin position="407"/>
        <end position="427"/>
    </location>
</feature>
<feature type="compositionally biased region" description="Basic and acidic residues" evidence="1">
    <location>
        <begin position="428"/>
        <end position="445"/>
    </location>
</feature>
<feature type="compositionally biased region" description="Basic and acidic residues" evidence="1">
    <location>
        <begin position="238"/>
        <end position="261"/>
    </location>
</feature>
<dbReference type="InParanoid" id="A0A2P5FKS5"/>
<dbReference type="FunCoup" id="A0A2P5FKS5">
    <property type="interactions" value="151"/>
</dbReference>
<dbReference type="EMBL" id="JXTC01000024">
    <property type="protein sequence ID" value="PON98391.1"/>
    <property type="molecule type" value="Genomic_DNA"/>
</dbReference>
<feature type="compositionally biased region" description="Basic and acidic residues" evidence="1">
    <location>
        <begin position="129"/>
        <end position="138"/>
    </location>
</feature>
<feature type="compositionally biased region" description="Acidic residues" evidence="1">
    <location>
        <begin position="270"/>
        <end position="284"/>
    </location>
</feature>
<dbReference type="PANTHER" id="PTHR33621:SF2">
    <property type="entry name" value="RIBOSOMAL L1 DOMAIN-CONTAINING PROTEIN"/>
    <property type="match status" value="1"/>
</dbReference>
<feature type="region of interest" description="Disordered" evidence="1">
    <location>
        <begin position="185"/>
        <end position="290"/>
    </location>
</feature>
<dbReference type="AlphaFoldDB" id="A0A2P5FKS5"/>